<gene>
    <name evidence="2" type="ORF">SO694_00130018</name>
</gene>
<sequence length="83" mass="9210">MNFLRRAAGAAPAPALSETEEIIERILKARNHFEVMDIPVCPCAPAIVKKLYRKLALKVHPDKCSHADGGSAAFKRLSERARR</sequence>
<dbReference type="PANTHER" id="PTHR43908">
    <property type="entry name" value="AT29763P-RELATED"/>
    <property type="match status" value="1"/>
</dbReference>
<dbReference type="Pfam" id="PF00226">
    <property type="entry name" value="DnaJ"/>
    <property type="match status" value="1"/>
</dbReference>
<dbReference type="Proteomes" id="UP001363151">
    <property type="component" value="Unassembled WGS sequence"/>
</dbReference>
<dbReference type="InterPro" id="IPR001623">
    <property type="entry name" value="DnaJ_domain"/>
</dbReference>
<feature type="domain" description="J" evidence="1">
    <location>
        <begin position="31"/>
        <end position="83"/>
    </location>
</feature>
<dbReference type="PANTHER" id="PTHR43908:SF3">
    <property type="entry name" value="AT29763P-RELATED"/>
    <property type="match status" value="1"/>
</dbReference>
<name>A0ABR1GFC2_AURAN</name>
<organism evidence="2 3">
    <name type="scientific">Aureococcus anophagefferens</name>
    <name type="common">Harmful bloom alga</name>
    <dbReference type="NCBI Taxonomy" id="44056"/>
    <lineage>
        <taxon>Eukaryota</taxon>
        <taxon>Sar</taxon>
        <taxon>Stramenopiles</taxon>
        <taxon>Ochrophyta</taxon>
        <taxon>Pelagophyceae</taxon>
        <taxon>Pelagomonadales</taxon>
        <taxon>Pelagomonadaceae</taxon>
        <taxon>Aureococcus</taxon>
    </lineage>
</organism>
<dbReference type="EMBL" id="JBBJCI010000019">
    <property type="protein sequence ID" value="KAK7254734.1"/>
    <property type="molecule type" value="Genomic_DNA"/>
</dbReference>
<comment type="caution">
    <text evidence="2">The sequence shown here is derived from an EMBL/GenBank/DDBJ whole genome shotgun (WGS) entry which is preliminary data.</text>
</comment>
<accession>A0ABR1GFC2</accession>
<dbReference type="SUPFAM" id="SSF46565">
    <property type="entry name" value="Chaperone J-domain"/>
    <property type="match status" value="1"/>
</dbReference>
<dbReference type="PROSITE" id="PS50076">
    <property type="entry name" value="DNAJ_2"/>
    <property type="match status" value="1"/>
</dbReference>
<evidence type="ECO:0000313" key="3">
    <source>
        <dbReference type="Proteomes" id="UP001363151"/>
    </source>
</evidence>
<dbReference type="Gene3D" id="1.10.287.110">
    <property type="entry name" value="DnaJ domain"/>
    <property type="match status" value="1"/>
</dbReference>
<dbReference type="InterPro" id="IPR036869">
    <property type="entry name" value="J_dom_sf"/>
</dbReference>
<reference evidence="2 3" key="1">
    <citation type="submission" date="2024-03" db="EMBL/GenBank/DDBJ databases">
        <title>Aureococcus anophagefferens CCMP1851 and Kratosvirus quantuckense: Draft genome of a second virus-susceptible host strain in the model system.</title>
        <authorList>
            <person name="Chase E."/>
            <person name="Truchon A.R."/>
            <person name="Schepens W."/>
            <person name="Wilhelm S.W."/>
        </authorList>
    </citation>
    <scope>NUCLEOTIDE SEQUENCE [LARGE SCALE GENOMIC DNA]</scope>
    <source>
        <strain evidence="2 3">CCMP1851</strain>
    </source>
</reference>
<dbReference type="SMART" id="SM00271">
    <property type="entry name" value="DnaJ"/>
    <property type="match status" value="1"/>
</dbReference>
<evidence type="ECO:0000259" key="1">
    <source>
        <dbReference type="PROSITE" id="PS50076"/>
    </source>
</evidence>
<evidence type="ECO:0000313" key="2">
    <source>
        <dbReference type="EMBL" id="KAK7254734.1"/>
    </source>
</evidence>
<proteinExistence type="predicted"/>
<dbReference type="InterPro" id="IPR051100">
    <property type="entry name" value="DnaJ_subfamily_B/C"/>
</dbReference>
<protein>
    <recommendedName>
        <fullName evidence="1">J domain-containing protein</fullName>
    </recommendedName>
</protein>
<keyword evidence="3" id="KW-1185">Reference proteome</keyword>
<dbReference type="CDD" id="cd06257">
    <property type="entry name" value="DnaJ"/>
    <property type="match status" value="1"/>
</dbReference>